<keyword evidence="9 11" id="KW-0807">Transducer</keyword>
<evidence type="ECO:0000256" key="6">
    <source>
        <dbReference type="ARBA" id="ARBA00022692"/>
    </source>
</evidence>
<dbReference type="InterPro" id="IPR004089">
    <property type="entry name" value="MCPsignal_dom"/>
</dbReference>
<comment type="similarity">
    <text evidence="10">Belongs to the methyl-accepting chemotaxis (MCP) protein family.</text>
</comment>
<evidence type="ECO:0000256" key="1">
    <source>
        <dbReference type="ARBA" id="ARBA00004429"/>
    </source>
</evidence>
<accession>A0A432YS68</accession>
<dbReference type="Pfam" id="PF02743">
    <property type="entry name" value="dCache_1"/>
    <property type="match status" value="1"/>
</dbReference>
<dbReference type="InterPro" id="IPR000727">
    <property type="entry name" value="T_SNARE_dom"/>
</dbReference>
<dbReference type="InterPro" id="IPR033479">
    <property type="entry name" value="dCache_1"/>
</dbReference>
<dbReference type="InterPro" id="IPR029151">
    <property type="entry name" value="Sensor-like_sf"/>
</dbReference>
<keyword evidence="3" id="KW-0488">Methylation</keyword>
<evidence type="ECO:0000256" key="5">
    <source>
        <dbReference type="ARBA" id="ARBA00022519"/>
    </source>
</evidence>
<dbReference type="CDD" id="cd12913">
    <property type="entry name" value="PDC1_MCP_like"/>
    <property type="match status" value="1"/>
</dbReference>
<dbReference type="Proteomes" id="UP000288361">
    <property type="component" value="Unassembled WGS sequence"/>
</dbReference>
<feature type="domain" description="Methyl-accepting transducer" evidence="15">
    <location>
        <begin position="357"/>
        <end position="593"/>
    </location>
</feature>
<evidence type="ECO:0000313" key="18">
    <source>
        <dbReference type="EMBL" id="RUO64525.1"/>
    </source>
</evidence>
<feature type="domain" description="T-SNARE coiled-coil homology" evidence="16">
    <location>
        <begin position="544"/>
        <end position="606"/>
    </location>
</feature>
<evidence type="ECO:0000256" key="3">
    <source>
        <dbReference type="ARBA" id="ARBA00022481"/>
    </source>
</evidence>
<feature type="compositionally biased region" description="Polar residues" evidence="13">
    <location>
        <begin position="416"/>
        <end position="437"/>
    </location>
</feature>
<keyword evidence="4" id="KW-0145">Chemotaxis</keyword>
<keyword evidence="8 14" id="KW-0472">Membrane</keyword>
<proteinExistence type="inferred from homology"/>
<dbReference type="FunFam" id="1.10.287.950:FF:000001">
    <property type="entry name" value="Methyl-accepting chemotaxis sensory transducer"/>
    <property type="match status" value="1"/>
</dbReference>
<dbReference type="SUPFAM" id="SSF58104">
    <property type="entry name" value="Methyl-accepting chemotaxis protein (MCP) signaling domain"/>
    <property type="match status" value="1"/>
</dbReference>
<evidence type="ECO:0000256" key="12">
    <source>
        <dbReference type="SAM" id="Coils"/>
    </source>
</evidence>
<dbReference type="GO" id="GO:0007165">
    <property type="term" value="P:signal transduction"/>
    <property type="evidence" value="ECO:0007669"/>
    <property type="project" value="UniProtKB-KW"/>
</dbReference>
<evidence type="ECO:0000259" key="15">
    <source>
        <dbReference type="PROSITE" id="PS50111"/>
    </source>
</evidence>
<dbReference type="GO" id="GO:0006935">
    <property type="term" value="P:chemotaxis"/>
    <property type="evidence" value="ECO:0007669"/>
    <property type="project" value="UniProtKB-KW"/>
</dbReference>
<evidence type="ECO:0000259" key="16">
    <source>
        <dbReference type="PROSITE" id="PS50192"/>
    </source>
</evidence>
<keyword evidence="7 14" id="KW-1133">Transmembrane helix</keyword>
<dbReference type="PANTHER" id="PTHR32089:SF39">
    <property type="entry name" value="METHYL-ACCEPTING CHEMOTAXIS PROTEIN HLYB"/>
    <property type="match status" value="1"/>
</dbReference>
<dbReference type="PROSITE" id="PS50192">
    <property type="entry name" value="T_SNARE"/>
    <property type="match status" value="1"/>
</dbReference>
<dbReference type="CDD" id="cd12912">
    <property type="entry name" value="PDC2_MCP_like"/>
    <property type="match status" value="1"/>
</dbReference>
<evidence type="ECO:0000256" key="10">
    <source>
        <dbReference type="ARBA" id="ARBA00029447"/>
    </source>
</evidence>
<comment type="caution">
    <text evidence="18">The sequence shown here is derived from an EMBL/GenBank/DDBJ whole genome shotgun (WGS) entry which is preliminary data.</text>
</comment>
<evidence type="ECO:0000313" key="19">
    <source>
        <dbReference type="Proteomes" id="UP000288361"/>
    </source>
</evidence>
<dbReference type="Gene3D" id="3.30.450.20">
    <property type="entry name" value="PAS domain"/>
    <property type="match status" value="2"/>
</dbReference>
<comment type="subcellular location">
    <subcellularLocation>
        <location evidence="1">Cell inner membrane</location>
        <topology evidence="1">Multi-pass membrane protein</topology>
    </subcellularLocation>
</comment>
<evidence type="ECO:0000256" key="8">
    <source>
        <dbReference type="ARBA" id="ARBA00023136"/>
    </source>
</evidence>
<dbReference type="GO" id="GO:0005886">
    <property type="term" value="C:plasma membrane"/>
    <property type="evidence" value="ECO:0007669"/>
    <property type="project" value="UniProtKB-SubCell"/>
</dbReference>
<reference evidence="18 19" key="1">
    <citation type="journal article" date="2011" name="Front. Microbiol.">
        <title>Genomic signatures of strain selection and enhancement in Bacillus atrophaeus var. globigii, a historical biowarfare simulant.</title>
        <authorList>
            <person name="Gibbons H.S."/>
            <person name="Broomall S.M."/>
            <person name="McNew L.A."/>
            <person name="Daligault H."/>
            <person name="Chapman C."/>
            <person name="Bruce D."/>
            <person name="Karavis M."/>
            <person name="Krepps M."/>
            <person name="McGregor P.A."/>
            <person name="Hong C."/>
            <person name="Park K.H."/>
            <person name="Akmal A."/>
            <person name="Feldman A."/>
            <person name="Lin J.S."/>
            <person name="Chang W.E."/>
            <person name="Higgs B.W."/>
            <person name="Demirev P."/>
            <person name="Lindquist J."/>
            <person name="Liem A."/>
            <person name="Fochler E."/>
            <person name="Read T.D."/>
            <person name="Tapia R."/>
            <person name="Johnson S."/>
            <person name="Bishop-Lilly K.A."/>
            <person name="Detter C."/>
            <person name="Han C."/>
            <person name="Sozhamannan S."/>
            <person name="Rosenzweig C.N."/>
            <person name="Skowronski E.W."/>
        </authorList>
    </citation>
    <scope>NUCLEOTIDE SEQUENCE [LARGE SCALE GENOMIC DNA]</scope>
    <source>
        <strain evidence="18 19">TPS4-2</strain>
    </source>
</reference>
<dbReference type="Pfam" id="PF00672">
    <property type="entry name" value="HAMP"/>
    <property type="match status" value="1"/>
</dbReference>
<dbReference type="SMART" id="SM00304">
    <property type="entry name" value="HAMP"/>
    <property type="match status" value="1"/>
</dbReference>
<dbReference type="PROSITE" id="PS50885">
    <property type="entry name" value="HAMP"/>
    <property type="match status" value="1"/>
</dbReference>
<dbReference type="SUPFAM" id="SSF103190">
    <property type="entry name" value="Sensory domain-like"/>
    <property type="match status" value="1"/>
</dbReference>
<keyword evidence="2" id="KW-1003">Cell membrane</keyword>
<dbReference type="EMBL" id="PIQA01000004">
    <property type="protein sequence ID" value="RUO64525.1"/>
    <property type="molecule type" value="Genomic_DNA"/>
</dbReference>
<name>A0A432YS68_9GAMM</name>
<dbReference type="PANTHER" id="PTHR32089">
    <property type="entry name" value="METHYL-ACCEPTING CHEMOTAXIS PROTEIN MCPB"/>
    <property type="match status" value="1"/>
</dbReference>
<dbReference type="PROSITE" id="PS50111">
    <property type="entry name" value="CHEMOTAXIS_TRANSDUC_2"/>
    <property type="match status" value="1"/>
</dbReference>
<dbReference type="AlphaFoldDB" id="A0A432YS68"/>
<evidence type="ECO:0000256" key="14">
    <source>
        <dbReference type="SAM" id="Phobius"/>
    </source>
</evidence>
<evidence type="ECO:0000256" key="11">
    <source>
        <dbReference type="PROSITE-ProRule" id="PRU00284"/>
    </source>
</evidence>
<evidence type="ECO:0000259" key="17">
    <source>
        <dbReference type="PROSITE" id="PS50885"/>
    </source>
</evidence>
<evidence type="ECO:0000256" key="13">
    <source>
        <dbReference type="SAM" id="MobiDB-lite"/>
    </source>
</evidence>
<dbReference type="InterPro" id="IPR003660">
    <property type="entry name" value="HAMP_dom"/>
</dbReference>
<dbReference type="SMART" id="SM00283">
    <property type="entry name" value="MA"/>
    <property type="match status" value="1"/>
</dbReference>
<gene>
    <name evidence="18" type="ORF">CWI73_07485</name>
</gene>
<keyword evidence="12" id="KW-0175">Coiled coil</keyword>
<evidence type="ECO:0000256" key="7">
    <source>
        <dbReference type="ARBA" id="ARBA00022989"/>
    </source>
</evidence>
<protein>
    <submittedName>
        <fullName evidence="18">Methyl-accepting chemotaxis protein</fullName>
    </submittedName>
</protein>
<keyword evidence="6 14" id="KW-0812">Transmembrane</keyword>
<keyword evidence="5" id="KW-0997">Cell inner membrane</keyword>
<evidence type="ECO:0000256" key="9">
    <source>
        <dbReference type="ARBA" id="ARBA00023224"/>
    </source>
</evidence>
<evidence type="ECO:0000256" key="4">
    <source>
        <dbReference type="ARBA" id="ARBA00022500"/>
    </source>
</evidence>
<dbReference type="Pfam" id="PF00015">
    <property type="entry name" value="MCPsignal"/>
    <property type="match status" value="1"/>
</dbReference>
<dbReference type="CDD" id="cd11386">
    <property type="entry name" value="MCP_signal"/>
    <property type="match status" value="1"/>
</dbReference>
<dbReference type="Gene3D" id="1.10.287.950">
    <property type="entry name" value="Methyl-accepting chemotaxis protein"/>
    <property type="match status" value="1"/>
</dbReference>
<feature type="transmembrane region" description="Helical" evidence="14">
    <location>
        <begin position="12"/>
        <end position="32"/>
    </location>
</feature>
<dbReference type="RefSeq" id="WP_126752198.1">
    <property type="nucleotide sequence ID" value="NZ_JBHUMT010000001.1"/>
</dbReference>
<evidence type="ECO:0000256" key="2">
    <source>
        <dbReference type="ARBA" id="ARBA00022475"/>
    </source>
</evidence>
<sequence length="630" mass="69239">MLKKLKFTQKVIVAASAILVLVLGIFTLTNFLQMSTQTRSDLQQQMQALSDSVSNNISQWFNDRMSIVQATADAYQTSDSTERALERVQQSKAAGNFKNVYYGLIDGTFLLDDTNIDLPDDYDARTRPWYQLAVDEGQPTYTTPYIDVTTNELTITAVVPMERSGRLVGVAGGDMMLDDISAIINDIDFMGMGQAFLVSDSRNILVHPNDDRIETSLNDYIDSSVSFSPTFKEYEVDGQDSLVSFHKIKGIQGVDWYLGVVIDRTKAYADVSTFGWTAIVYLVLGIVAVVVSMSWLLRLLLKPLNRLNEAVTDIARGEGDLTQRLPVESDDEFGVVSQRMNEFIERIQNALQEVTNAAKQVEQNIQSMTKASDDSMHIGHEQANKANSVATAINELGASATEIADSAAKASAQASTGSEKTSAAQQALQHNRQQIQHLSERMDASGQAIEKLDEDTQNIGQIIEVIKDITEQTNLLALNAAIEAARAGEAGRGFAVVADEVRNLAQRTSDSAAEVENMIEKVRQGTKSAVNVIEESREISDACVQSAEESAEHMSEIDAIISQIDEVNHSVASATEQQTSVIQTLDKDIMDISSMNEQSVANLDNTQQACSELSRAFERLEELVTQFKLK</sequence>
<organism evidence="18 19">
    <name type="scientific">Idiomarina piscisalsi</name>
    <dbReference type="NCBI Taxonomy" id="1096243"/>
    <lineage>
        <taxon>Bacteria</taxon>
        <taxon>Pseudomonadati</taxon>
        <taxon>Pseudomonadota</taxon>
        <taxon>Gammaproteobacteria</taxon>
        <taxon>Alteromonadales</taxon>
        <taxon>Idiomarinaceae</taxon>
        <taxon>Idiomarina</taxon>
    </lineage>
</organism>
<feature type="domain" description="HAMP" evidence="17">
    <location>
        <begin position="298"/>
        <end position="352"/>
    </location>
</feature>
<feature type="coiled-coil region" evidence="12">
    <location>
        <begin position="340"/>
        <end position="371"/>
    </location>
</feature>
<dbReference type="CDD" id="cd06225">
    <property type="entry name" value="HAMP"/>
    <property type="match status" value="1"/>
</dbReference>
<feature type="transmembrane region" description="Helical" evidence="14">
    <location>
        <begin position="274"/>
        <end position="297"/>
    </location>
</feature>
<feature type="region of interest" description="Disordered" evidence="13">
    <location>
        <begin position="410"/>
        <end position="441"/>
    </location>
</feature>